<proteinExistence type="predicted"/>
<sequence>MAALFMFAVFLFGGMSSTLQPGESATSFPAGSSPRHGDLDLLQSQSTDKDGAAHRRHRETSDDNAASIEDQGAAEPTGASFHATFPAQARPAPSSATERPSLAGTRVMRC</sequence>
<organism evidence="3 4">
    <name type="scientific">Streptomyces xiamenensis</name>
    <dbReference type="NCBI Taxonomy" id="408015"/>
    <lineage>
        <taxon>Bacteria</taxon>
        <taxon>Bacillati</taxon>
        <taxon>Actinomycetota</taxon>
        <taxon>Actinomycetes</taxon>
        <taxon>Kitasatosporales</taxon>
        <taxon>Streptomycetaceae</taxon>
        <taxon>Streptomyces</taxon>
    </lineage>
</organism>
<reference evidence="3" key="1">
    <citation type="submission" date="2019-08" db="EMBL/GenBank/DDBJ databases">
        <title>Complete genome sequence of a mangrove-derived Streptomyces xiamenensis.</title>
        <authorList>
            <person name="Xu J."/>
        </authorList>
    </citation>
    <scope>NUCLEOTIDE SEQUENCE</scope>
    <source>
        <strain evidence="3">318</strain>
    </source>
</reference>
<name>A0A0F7G0J5_9ACTN</name>
<dbReference type="KEGG" id="sxi:SXIM_47810"/>
<feature type="region of interest" description="Disordered" evidence="1">
    <location>
        <begin position="21"/>
        <end position="110"/>
    </location>
</feature>
<gene>
    <name evidence="3" type="ORF">SXIM_47810</name>
</gene>
<accession>A0A0F7G0J5</accession>
<feature type="signal peptide" evidence="2">
    <location>
        <begin position="1"/>
        <end position="21"/>
    </location>
</feature>
<protein>
    <recommendedName>
        <fullName evidence="5">Secreted protein</fullName>
    </recommendedName>
</protein>
<feature type="compositionally biased region" description="Polar residues" evidence="1">
    <location>
        <begin position="21"/>
        <end position="30"/>
    </location>
</feature>
<dbReference type="EMBL" id="CP009922">
    <property type="protein sequence ID" value="AKG46165.1"/>
    <property type="molecule type" value="Genomic_DNA"/>
</dbReference>
<evidence type="ECO:0000313" key="4">
    <source>
        <dbReference type="Proteomes" id="UP000034034"/>
    </source>
</evidence>
<dbReference type="AlphaFoldDB" id="A0A0F7G0J5"/>
<evidence type="ECO:0008006" key="5">
    <source>
        <dbReference type="Google" id="ProtNLM"/>
    </source>
</evidence>
<evidence type="ECO:0000256" key="1">
    <source>
        <dbReference type="SAM" id="MobiDB-lite"/>
    </source>
</evidence>
<dbReference type="HOGENOM" id="CLU_2169756_0_0_11"/>
<evidence type="ECO:0000256" key="2">
    <source>
        <dbReference type="SAM" id="SignalP"/>
    </source>
</evidence>
<keyword evidence="4" id="KW-1185">Reference proteome</keyword>
<keyword evidence="2" id="KW-0732">Signal</keyword>
<evidence type="ECO:0000313" key="3">
    <source>
        <dbReference type="EMBL" id="AKG46165.1"/>
    </source>
</evidence>
<dbReference type="Proteomes" id="UP000034034">
    <property type="component" value="Chromosome"/>
</dbReference>
<feature type="chain" id="PRO_5038969253" description="Secreted protein" evidence="2">
    <location>
        <begin position="22"/>
        <end position="110"/>
    </location>
</feature>
<dbReference type="PATRIC" id="fig|408015.6.peg.4840"/>